<protein>
    <submittedName>
        <fullName evidence="2">Uncharacterized protein</fullName>
    </submittedName>
</protein>
<evidence type="ECO:0000313" key="3">
    <source>
        <dbReference type="Proteomes" id="UP000601435"/>
    </source>
</evidence>
<accession>A0A813CDK2</accession>
<dbReference type="Proteomes" id="UP000601435">
    <property type="component" value="Unassembled WGS sequence"/>
</dbReference>
<gene>
    <name evidence="2" type="ORF">SNEC2469_LOCUS34413</name>
</gene>
<proteinExistence type="predicted"/>
<feature type="chain" id="PRO_5032932306" evidence="1">
    <location>
        <begin position="16"/>
        <end position="110"/>
    </location>
</feature>
<comment type="caution">
    <text evidence="2">The sequence shown here is derived from an EMBL/GenBank/DDBJ whole genome shotgun (WGS) entry which is preliminary data.</text>
</comment>
<dbReference type="EMBL" id="CAJNJA010094957">
    <property type="protein sequence ID" value="CAE7941798.1"/>
    <property type="molecule type" value="Genomic_DNA"/>
</dbReference>
<organism evidence="2 3">
    <name type="scientific">Symbiodinium necroappetens</name>
    <dbReference type="NCBI Taxonomy" id="1628268"/>
    <lineage>
        <taxon>Eukaryota</taxon>
        <taxon>Sar</taxon>
        <taxon>Alveolata</taxon>
        <taxon>Dinophyceae</taxon>
        <taxon>Suessiales</taxon>
        <taxon>Symbiodiniaceae</taxon>
        <taxon>Symbiodinium</taxon>
    </lineage>
</organism>
<evidence type="ECO:0000313" key="2">
    <source>
        <dbReference type="EMBL" id="CAE7941798.1"/>
    </source>
</evidence>
<evidence type="ECO:0000256" key="1">
    <source>
        <dbReference type="SAM" id="SignalP"/>
    </source>
</evidence>
<keyword evidence="3" id="KW-1185">Reference proteome</keyword>
<dbReference type="AlphaFoldDB" id="A0A813CDK2"/>
<keyword evidence="1" id="KW-0732">Signal</keyword>
<dbReference type="OrthoDB" id="10514106at2759"/>
<feature type="signal peptide" evidence="1">
    <location>
        <begin position="1"/>
        <end position="15"/>
    </location>
</feature>
<reference evidence="2" key="1">
    <citation type="submission" date="2021-02" db="EMBL/GenBank/DDBJ databases">
        <authorList>
            <person name="Dougan E. K."/>
            <person name="Rhodes N."/>
            <person name="Thang M."/>
            <person name="Chan C."/>
        </authorList>
    </citation>
    <scope>NUCLEOTIDE SEQUENCE</scope>
</reference>
<sequence>MRFMLLAFMVAGAEAGPCTPVDSCPKLSDGLYCPVNDVTEHADINRDVKLVKDYLAETPLNYAMAKEVYTAGNFSSKGLGNMRTLQDLAQKDMTVDGKYTNVPLQNHKGP</sequence>
<name>A0A813CDK2_9DINO</name>